<keyword evidence="1" id="KW-1133">Transmembrane helix</keyword>
<feature type="transmembrane region" description="Helical" evidence="1">
    <location>
        <begin position="15"/>
        <end position="33"/>
    </location>
</feature>
<protein>
    <submittedName>
        <fullName evidence="2">Transmembrane protein, putative</fullName>
    </submittedName>
</protein>
<feature type="transmembrane region" description="Helical" evidence="1">
    <location>
        <begin position="54"/>
        <end position="79"/>
    </location>
</feature>
<sequence>MLSNFFLKNLALKKIYLFIIREIYICLFVYRVTESIPQNQNSFQIQKIDLEQIQISYFLVQLWLYLKGLQIFIFLLFKIQPQIIIKYIQKIKIYLIMSVTSSLTFMLKISKKPLMYIKILQLK</sequence>
<organism evidence="2 3">
    <name type="scientific">Tetrahymena thermophila (strain SB210)</name>
    <dbReference type="NCBI Taxonomy" id="312017"/>
    <lineage>
        <taxon>Eukaryota</taxon>
        <taxon>Sar</taxon>
        <taxon>Alveolata</taxon>
        <taxon>Ciliophora</taxon>
        <taxon>Intramacronucleata</taxon>
        <taxon>Oligohymenophorea</taxon>
        <taxon>Hymenostomatida</taxon>
        <taxon>Tetrahymenina</taxon>
        <taxon>Tetrahymenidae</taxon>
        <taxon>Tetrahymena</taxon>
    </lineage>
</organism>
<evidence type="ECO:0000313" key="3">
    <source>
        <dbReference type="Proteomes" id="UP000009168"/>
    </source>
</evidence>
<dbReference type="EMBL" id="GG662620">
    <property type="protein sequence ID" value="EWS73259.1"/>
    <property type="molecule type" value="Genomic_DNA"/>
</dbReference>
<name>W7XIG1_TETTS</name>
<keyword evidence="1 2" id="KW-0812">Transmembrane</keyword>
<dbReference type="InParanoid" id="W7XIG1"/>
<reference evidence="3" key="1">
    <citation type="journal article" date="2006" name="PLoS Biol.">
        <title>Macronuclear genome sequence of the ciliate Tetrahymena thermophila, a model eukaryote.</title>
        <authorList>
            <person name="Eisen J.A."/>
            <person name="Coyne R.S."/>
            <person name="Wu M."/>
            <person name="Wu D."/>
            <person name="Thiagarajan M."/>
            <person name="Wortman J.R."/>
            <person name="Badger J.H."/>
            <person name="Ren Q."/>
            <person name="Amedeo P."/>
            <person name="Jones K.M."/>
            <person name="Tallon L.J."/>
            <person name="Delcher A.L."/>
            <person name="Salzberg S.L."/>
            <person name="Silva J.C."/>
            <person name="Haas B.J."/>
            <person name="Majoros W.H."/>
            <person name="Farzad M."/>
            <person name="Carlton J.M."/>
            <person name="Smith R.K. Jr."/>
            <person name="Garg J."/>
            <person name="Pearlman R.E."/>
            <person name="Karrer K.M."/>
            <person name="Sun L."/>
            <person name="Manning G."/>
            <person name="Elde N.C."/>
            <person name="Turkewitz A.P."/>
            <person name="Asai D.J."/>
            <person name="Wilkes D.E."/>
            <person name="Wang Y."/>
            <person name="Cai H."/>
            <person name="Collins K."/>
            <person name="Stewart B.A."/>
            <person name="Lee S.R."/>
            <person name="Wilamowska K."/>
            <person name="Weinberg Z."/>
            <person name="Ruzzo W.L."/>
            <person name="Wloga D."/>
            <person name="Gaertig J."/>
            <person name="Frankel J."/>
            <person name="Tsao C.-C."/>
            <person name="Gorovsky M.A."/>
            <person name="Keeling P.J."/>
            <person name="Waller R.F."/>
            <person name="Patron N.J."/>
            <person name="Cherry J.M."/>
            <person name="Stover N.A."/>
            <person name="Krieger C.J."/>
            <person name="del Toro C."/>
            <person name="Ryder H.F."/>
            <person name="Williamson S.C."/>
            <person name="Barbeau R.A."/>
            <person name="Hamilton E.P."/>
            <person name="Orias E."/>
        </authorList>
    </citation>
    <scope>NUCLEOTIDE SEQUENCE [LARGE SCALE GENOMIC DNA]</scope>
    <source>
        <strain evidence="3">SB210</strain>
    </source>
</reference>
<feature type="transmembrane region" description="Helical" evidence="1">
    <location>
        <begin position="91"/>
        <end position="109"/>
    </location>
</feature>
<dbReference type="GeneID" id="24439795"/>
<keyword evidence="1" id="KW-0472">Membrane</keyword>
<evidence type="ECO:0000256" key="1">
    <source>
        <dbReference type="SAM" id="Phobius"/>
    </source>
</evidence>
<dbReference type="RefSeq" id="XP_012654223.1">
    <property type="nucleotide sequence ID" value="XM_012798769.1"/>
</dbReference>
<evidence type="ECO:0000313" key="2">
    <source>
        <dbReference type="EMBL" id="EWS73259.1"/>
    </source>
</evidence>
<proteinExistence type="predicted"/>
<accession>W7XIG1</accession>
<keyword evidence="3" id="KW-1185">Reference proteome</keyword>
<dbReference type="AlphaFoldDB" id="W7XIG1"/>
<dbReference type="Proteomes" id="UP000009168">
    <property type="component" value="Unassembled WGS sequence"/>
</dbReference>
<dbReference type="KEGG" id="tet:TTHERM_000600839"/>
<gene>
    <name evidence="2" type="ORF">TTHERM_000600839</name>
</gene>